<evidence type="ECO:0000256" key="1">
    <source>
        <dbReference type="ARBA" id="ARBA00023002"/>
    </source>
</evidence>
<dbReference type="PANTHER" id="PTHR14239:SF10">
    <property type="entry name" value="REDUCTASE"/>
    <property type="match status" value="1"/>
</dbReference>
<feature type="domain" description="Pyrroline-5-carboxylate reductase catalytic N-terminal" evidence="2">
    <location>
        <begin position="2"/>
        <end position="76"/>
    </location>
</feature>
<dbReference type="InterPro" id="IPR028939">
    <property type="entry name" value="P5C_Rdtase_cat_N"/>
</dbReference>
<keyword evidence="4" id="KW-1185">Reference proteome</keyword>
<keyword evidence="1" id="KW-0560">Oxidoreductase</keyword>
<dbReference type="InterPro" id="IPR051267">
    <property type="entry name" value="STEAP_metalloreductase"/>
</dbReference>
<dbReference type="Gene3D" id="3.40.50.720">
    <property type="entry name" value="NAD(P)-binding Rossmann-like Domain"/>
    <property type="match status" value="1"/>
</dbReference>
<organism evidence="3 4">
    <name type="scientific">Acidihalobacter ferrooxydans</name>
    <dbReference type="NCBI Taxonomy" id="1765967"/>
    <lineage>
        <taxon>Bacteria</taxon>
        <taxon>Pseudomonadati</taxon>
        <taxon>Pseudomonadota</taxon>
        <taxon>Gammaproteobacteria</taxon>
        <taxon>Chromatiales</taxon>
        <taxon>Ectothiorhodospiraceae</taxon>
        <taxon>Acidihalobacter</taxon>
    </lineage>
</organism>
<name>A0A1P8UDD0_9GAMM</name>
<dbReference type="KEGG" id="afy:BW247_01125"/>
<dbReference type="AlphaFoldDB" id="A0A1P8UDD0"/>
<dbReference type="Proteomes" id="UP000243807">
    <property type="component" value="Chromosome"/>
</dbReference>
<accession>A0A1P8UDD0</accession>
<evidence type="ECO:0000313" key="3">
    <source>
        <dbReference type="EMBL" id="APZ41871.1"/>
    </source>
</evidence>
<dbReference type="RefSeq" id="WP_076835218.1">
    <property type="nucleotide sequence ID" value="NZ_CP019434.1"/>
</dbReference>
<protein>
    <submittedName>
        <fullName evidence="3">NADP oxidoreductase</fullName>
    </submittedName>
</protein>
<dbReference type="Pfam" id="PF03807">
    <property type="entry name" value="F420_oxidored"/>
    <property type="match status" value="1"/>
</dbReference>
<dbReference type="EMBL" id="CP019434">
    <property type="protein sequence ID" value="APZ41871.1"/>
    <property type="molecule type" value="Genomic_DNA"/>
</dbReference>
<gene>
    <name evidence="3" type="ORF">BW247_01125</name>
</gene>
<dbReference type="PANTHER" id="PTHR14239">
    <property type="entry name" value="DUDULIN-RELATED"/>
    <property type="match status" value="1"/>
</dbReference>
<evidence type="ECO:0000313" key="4">
    <source>
        <dbReference type="Proteomes" id="UP000243807"/>
    </source>
</evidence>
<dbReference type="InterPro" id="IPR036291">
    <property type="entry name" value="NAD(P)-bd_dom_sf"/>
</dbReference>
<dbReference type="GO" id="GO:0016491">
    <property type="term" value="F:oxidoreductase activity"/>
    <property type="evidence" value="ECO:0007669"/>
    <property type="project" value="UniProtKB-KW"/>
</dbReference>
<dbReference type="STRING" id="1765967.BW247_01125"/>
<sequence length="228" mass="25198">MRIGIIGAGRMAQSIGWLAVQAGHDVMLSNSRGPQTLDETSRRIGCVAGTAYEAAEFGDVVCIAIYLQDYQTVPKAPLVRKTVLNPQNYFPHLGRIAELDRGELTTAELLARHLPESRIVKALNAILAEDLIPDARPAGAADRRALPIAGDDLEAKSIASRFLDQIGYDIVDAGLLSEGWRFERRRPVYCRPLGTCALQEMLLATSPDSRVPEGDWYAYRSRQDRHQQ</sequence>
<dbReference type="SUPFAM" id="SSF51735">
    <property type="entry name" value="NAD(P)-binding Rossmann-fold domains"/>
    <property type="match status" value="1"/>
</dbReference>
<dbReference type="OrthoDB" id="1523398at2"/>
<evidence type="ECO:0000259" key="2">
    <source>
        <dbReference type="Pfam" id="PF03807"/>
    </source>
</evidence>
<proteinExistence type="predicted"/>
<reference evidence="3 4" key="1">
    <citation type="submission" date="2017-01" db="EMBL/GenBank/DDBJ databases">
        <title>Draft sequence of Acidihalobacter ferrooxidans strain DSM 14175 (strain V8).</title>
        <authorList>
            <person name="Khaleque H.N."/>
            <person name="Ramsay J.P."/>
            <person name="Murphy R.J.T."/>
            <person name="Kaksonen A.H."/>
            <person name="Boxall N.J."/>
            <person name="Watkin E.L.J."/>
        </authorList>
    </citation>
    <scope>NUCLEOTIDE SEQUENCE [LARGE SCALE GENOMIC DNA]</scope>
    <source>
        <strain evidence="3 4">V8</strain>
    </source>
</reference>